<keyword evidence="7 9" id="KW-0503">Monooxygenase</keyword>
<dbReference type="eggNOG" id="KOG0156">
    <property type="taxonomic scope" value="Eukaryota"/>
</dbReference>
<evidence type="ECO:0000256" key="3">
    <source>
        <dbReference type="ARBA" id="ARBA00022617"/>
    </source>
</evidence>
<gene>
    <name evidence="9" type="ORF">MAC_01920</name>
</gene>
<comment type="similarity">
    <text evidence="2">Belongs to the cytochrome P450 family.</text>
</comment>
<evidence type="ECO:0000256" key="7">
    <source>
        <dbReference type="ARBA" id="ARBA00023033"/>
    </source>
</evidence>
<dbReference type="Proteomes" id="UP000002499">
    <property type="component" value="Unassembled WGS sequence"/>
</dbReference>
<dbReference type="InterPro" id="IPR050121">
    <property type="entry name" value="Cytochrome_P450_monoxygenase"/>
</dbReference>
<evidence type="ECO:0000256" key="8">
    <source>
        <dbReference type="PIRSR" id="PIRSR602403-1"/>
    </source>
</evidence>
<evidence type="ECO:0000256" key="5">
    <source>
        <dbReference type="ARBA" id="ARBA00023002"/>
    </source>
</evidence>
<dbReference type="Pfam" id="PF00067">
    <property type="entry name" value="p450"/>
    <property type="match status" value="1"/>
</dbReference>
<dbReference type="InterPro" id="IPR002403">
    <property type="entry name" value="Cyt_P450_E_grp-IV"/>
</dbReference>
<protein>
    <submittedName>
        <fullName evidence="9">Cytochrome P450 monooxygenase, putative</fullName>
    </submittedName>
</protein>
<evidence type="ECO:0000256" key="1">
    <source>
        <dbReference type="ARBA" id="ARBA00001971"/>
    </source>
</evidence>
<comment type="cofactor">
    <cofactor evidence="1 8">
        <name>heme</name>
        <dbReference type="ChEBI" id="CHEBI:30413"/>
    </cofactor>
</comment>
<evidence type="ECO:0000256" key="6">
    <source>
        <dbReference type="ARBA" id="ARBA00023004"/>
    </source>
</evidence>
<dbReference type="SUPFAM" id="SSF48264">
    <property type="entry name" value="Cytochrome P450"/>
    <property type="match status" value="1"/>
</dbReference>
<keyword evidence="3 8" id="KW-0349">Heme</keyword>
<reference evidence="9 10" key="1">
    <citation type="journal article" date="2011" name="PLoS Genet.">
        <title>Genome sequencing and comparative transcriptomics of the model entomopathogenic fungi Metarhizium anisopliae and M. acridum.</title>
        <authorList>
            <person name="Gao Q."/>
            <person name="Jin K."/>
            <person name="Ying S.H."/>
            <person name="Zhang Y."/>
            <person name="Xiao G."/>
            <person name="Shang Y."/>
            <person name="Duan Z."/>
            <person name="Hu X."/>
            <person name="Xie X.Q."/>
            <person name="Zhou G."/>
            <person name="Peng G."/>
            <person name="Luo Z."/>
            <person name="Huang W."/>
            <person name="Wang B."/>
            <person name="Fang W."/>
            <person name="Wang S."/>
            <person name="Zhong Y."/>
            <person name="Ma L.J."/>
            <person name="St Leger R.J."/>
            <person name="Zhao G.P."/>
            <person name="Pei Y."/>
            <person name="Feng M.G."/>
            <person name="Xia Y."/>
            <person name="Wang C."/>
        </authorList>
    </citation>
    <scope>NUCLEOTIDE SEQUENCE [LARGE SCALE GENOMIC DNA]</scope>
    <source>
        <strain evidence="9 10">CQMa 102</strain>
    </source>
</reference>
<dbReference type="InParanoid" id="E9DWC2"/>
<sequence>MDKQDFAKVIPITLCSRAEEPGGLNVGSVNGALVYALLFAIYRLYFSPIAAFPGPFLAKVTHWYEFYYHSVCTGMYYEKIREMHCRFGPVVRVTPEEVQVLDPSAYHKLFVTGAAQELSARRCFNEQWYEILKIVNSDLVERELGNGVFARLAHLIQQAGSFNVSHTLSTVIVYLLLGQKKLEPLRKELGVIWARYDGNKGQPSWVELEKAPYLSACGMNRTPRVFPHDDNEVCAWLLPKGTPISMSTYWMHNDPVVFPNPESFEPDRWINNSPEELTAMRAYFVPFEKGSRACLGQNCSHLRPGMPNLTLYDTMPRDVIAAIHGLLFAMPPIDSKGVKVTIS</sequence>
<feature type="binding site" description="axial binding residue" evidence="8">
    <location>
        <position position="294"/>
    </location>
    <ligand>
        <name>heme</name>
        <dbReference type="ChEBI" id="CHEBI:30413"/>
    </ligand>
    <ligandPart>
        <name>Fe</name>
        <dbReference type="ChEBI" id="CHEBI:18248"/>
    </ligandPart>
</feature>
<dbReference type="PRINTS" id="PR00465">
    <property type="entry name" value="EP450IV"/>
</dbReference>
<dbReference type="EMBL" id="GL698478">
    <property type="protein sequence ID" value="EFY91972.1"/>
    <property type="molecule type" value="Genomic_DNA"/>
</dbReference>
<keyword evidence="5" id="KW-0560">Oxidoreductase</keyword>
<dbReference type="PANTHER" id="PTHR24305">
    <property type="entry name" value="CYTOCHROME P450"/>
    <property type="match status" value="1"/>
</dbReference>
<dbReference type="InterPro" id="IPR001128">
    <property type="entry name" value="Cyt_P450"/>
</dbReference>
<proteinExistence type="inferred from homology"/>
<organism evidence="10">
    <name type="scientific">Metarhizium acridum (strain CQMa 102)</name>
    <dbReference type="NCBI Taxonomy" id="655827"/>
    <lineage>
        <taxon>Eukaryota</taxon>
        <taxon>Fungi</taxon>
        <taxon>Dikarya</taxon>
        <taxon>Ascomycota</taxon>
        <taxon>Pezizomycotina</taxon>
        <taxon>Sordariomycetes</taxon>
        <taxon>Hypocreomycetidae</taxon>
        <taxon>Hypocreales</taxon>
        <taxon>Clavicipitaceae</taxon>
        <taxon>Metarhizium</taxon>
    </lineage>
</organism>
<dbReference type="GO" id="GO:0005506">
    <property type="term" value="F:iron ion binding"/>
    <property type="evidence" value="ECO:0007669"/>
    <property type="project" value="InterPro"/>
</dbReference>
<dbReference type="Gene3D" id="1.10.630.10">
    <property type="entry name" value="Cytochrome P450"/>
    <property type="match status" value="2"/>
</dbReference>
<dbReference type="InterPro" id="IPR036396">
    <property type="entry name" value="Cyt_P450_sf"/>
</dbReference>
<evidence type="ECO:0000313" key="10">
    <source>
        <dbReference type="Proteomes" id="UP000002499"/>
    </source>
</evidence>
<dbReference type="OrthoDB" id="3945418at2759"/>
<keyword evidence="10" id="KW-1185">Reference proteome</keyword>
<dbReference type="AlphaFoldDB" id="E9DWC2"/>
<dbReference type="GO" id="GO:0016705">
    <property type="term" value="F:oxidoreductase activity, acting on paired donors, with incorporation or reduction of molecular oxygen"/>
    <property type="evidence" value="ECO:0007669"/>
    <property type="project" value="InterPro"/>
</dbReference>
<evidence type="ECO:0000256" key="2">
    <source>
        <dbReference type="ARBA" id="ARBA00010617"/>
    </source>
</evidence>
<dbReference type="GO" id="GO:0004497">
    <property type="term" value="F:monooxygenase activity"/>
    <property type="evidence" value="ECO:0007669"/>
    <property type="project" value="UniProtKB-KW"/>
</dbReference>
<keyword evidence="4 8" id="KW-0479">Metal-binding</keyword>
<name>E9DWC2_METAQ</name>
<dbReference type="GO" id="GO:0020037">
    <property type="term" value="F:heme binding"/>
    <property type="evidence" value="ECO:0007669"/>
    <property type="project" value="InterPro"/>
</dbReference>
<accession>E9DWC2</accession>
<evidence type="ECO:0000256" key="4">
    <source>
        <dbReference type="ARBA" id="ARBA00022723"/>
    </source>
</evidence>
<dbReference type="HOGENOM" id="CLU_809117_0_0_1"/>
<dbReference type="OMA" id="LAFFRTE"/>
<keyword evidence="6 8" id="KW-0408">Iron</keyword>
<dbReference type="PANTHER" id="PTHR24305:SF157">
    <property type="entry name" value="N-ACETYLTRYPTOPHAN 6-HYDROXYLASE IVOC-RELATED"/>
    <property type="match status" value="1"/>
</dbReference>
<evidence type="ECO:0000313" key="9">
    <source>
        <dbReference type="EMBL" id="EFY91972.1"/>
    </source>
</evidence>